<feature type="domain" description="Response regulatory" evidence="18">
    <location>
        <begin position="668"/>
        <end position="782"/>
    </location>
</feature>
<evidence type="ECO:0000259" key="20">
    <source>
        <dbReference type="PROSITE" id="PS50894"/>
    </source>
</evidence>
<dbReference type="InterPro" id="IPR001789">
    <property type="entry name" value="Sig_transdc_resp-reg_receiver"/>
</dbReference>
<dbReference type="SMART" id="SM00448">
    <property type="entry name" value="REC"/>
    <property type="match status" value="1"/>
</dbReference>
<dbReference type="Pfam" id="PF02518">
    <property type="entry name" value="HATPase_c"/>
    <property type="match status" value="1"/>
</dbReference>
<keyword evidence="22" id="KW-1185">Reference proteome</keyword>
<feature type="transmembrane region" description="Helical" evidence="16">
    <location>
        <begin position="305"/>
        <end position="328"/>
    </location>
</feature>
<dbReference type="CDD" id="cd16922">
    <property type="entry name" value="HATPase_EvgS-ArcB-TorS-like"/>
    <property type="match status" value="1"/>
</dbReference>
<keyword evidence="12" id="KW-0902">Two-component regulatory system</keyword>
<dbReference type="SUPFAM" id="SSF47384">
    <property type="entry name" value="Homodimeric domain of signal transducing histidine kinase"/>
    <property type="match status" value="1"/>
</dbReference>
<dbReference type="GO" id="GO:0005524">
    <property type="term" value="F:ATP binding"/>
    <property type="evidence" value="ECO:0007669"/>
    <property type="project" value="UniProtKB-KW"/>
</dbReference>
<dbReference type="EC" id="2.7.13.3" evidence="3"/>
<feature type="domain" description="Histidine kinase" evidence="17">
    <location>
        <begin position="425"/>
        <end position="647"/>
    </location>
</feature>
<keyword evidence="10" id="KW-0067">ATP-binding</keyword>
<dbReference type="PROSITE" id="PS50109">
    <property type="entry name" value="HIS_KIN"/>
    <property type="match status" value="1"/>
</dbReference>
<dbReference type="CDD" id="cd00082">
    <property type="entry name" value="HisKA"/>
    <property type="match status" value="1"/>
</dbReference>
<keyword evidence="6" id="KW-0808">Transferase</keyword>
<dbReference type="SUPFAM" id="SSF52172">
    <property type="entry name" value="CheY-like"/>
    <property type="match status" value="1"/>
</dbReference>
<name>A0A4R7LT02_9RHOB</name>
<dbReference type="InterPro" id="IPR003594">
    <property type="entry name" value="HATPase_dom"/>
</dbReference>
<protein>
    <recommendedName>
        <fullName evidence="3">histidine kinase</fullName>
        <ecNumber evidence="3">2.7.13.3</ecNumber>
    </recommendedName>
</protein>
<evidence type="ECO:0000256" key="16">
    <source>
        <dbReference type="SAM" id="Phobius"/>
    </source>
</evidence>
<dbReference type="PRINTS" id="PR00344">
    <property type="entry name" value="BCTRLSENSOR"/>
</dbReference>
<dbReference type="Gene3D" id="6.10.340.10">
    <property type="match status" value="1"/>
</dbReference>
<dbReference type="Pfam" id="PF00072">
    <property type="entry name" value="Response_reg"/>
    <property type="match status" value="1"/>
</dbReference>
<dbReference type="SMART" id="SM00387">
    <property type="entry name" value="HATPase_c"/>
    <property type="match status" value="1"/>
</dbReference>
<evidence type="ECO:0000256" key="14">
    <source>
        <dbReference type="PROSITE-ProRule" id="PRU00110"/>
    </source>
</evidence>
<evidence type="ECO:0000256" key="11">
    <source>
        <dbReference type="ARBA" id="ARBA00022989"/>
    </source>
</evidence>
<keyword evidence="4" id="KW-1003">Cell membrane</keyword>
<dbReference type="SMART" id="SM00304">
    <property type="entry name" value="HAMP"/>
    <property type="match status" value="1"/>
</dbReference>
<evidence type="ECO:0000256" key="6">
    <source>
        <dbReference type="ARBA" id="ARBA00022679"/>
    </source>
</evidence>
<dbReference type="SUPFAM" id="SSF55874">
    <property type="entry name" value="ATPase domain of HSP90 chaperone/DNA topoisomerase II/histidine kinase"/>
    <property type="match status" value="1"/>
</dbReference>
<dbReference type="InterPro" id="IPR004358">
    <property type="entry name" value="Sig_transdc_His_kin-like_C"/>
</dbReference>
<evidence type="ECO:0000256" key="7">
    <source>
        <dbReference type="ARBA" id="ARBA00022692"/>
    </source>
</evidence>
<dbReference type="Pfam" id="PF00512">
    <property type="entry name" value="HisKA"/>
    <property type="match status" value="1"/>
</dbReference>
<dbReference type="Gene3D" id="1.10.287.130">
    <property type="match status" value="1"/>
</dbReference>
<dbReference type="PROSITE" id="PS50885">
    <property type="entry name" value="HAMP"/>
    <property type="match status" value="1"/>
</dbReference>
<feature type="modified residue" description="4-aspartylphosphate" evidence="15">
    <location>
        <position position="717"/>
    </location>
</feature>
<evidence type="ECO:0000256" key="10">
    <source>
        <dbReference type="ARBA" id="ARBA00022840"/>
    </source>
</evidence>
<dbReference type="InterPro" id="IPR011006">
    <property type="entry name" value="CheY-like_superfamily"/>
</dbReference>
<evidence type="ECO:0000259" key="19">
    <source>
        <dbReference type="PROSITE" id="PS50885"/>
    </source>
</evidence>
<evidence type="ECO:0000256" key="8">
    <source>
        <dbReference type="ARBA" id="ARBA00022741"/>
    </source>
</evidence>
<feature type="domain" description="HPt" evidence="20">
    <location>
        <begin position="801"/>
        <end position="890"/>
    </location>
</feature>
<evidence type="ECO:0000313" key="21">
    <source>
        <dbReference type="EMBL" id="TDT77962.1"/>
    </source>
</evidence>
<dbReference type="InterPro" id="IPR036097">
    <property type="entry name" value="HisK_dim/P_sf"/>
</dbReference>
<dbReference type="AlphaFoldDB" id="A0A4R7LT02"/>
<accession>A0A4R7LT02</accession>
<sequence length="904" mass="97043">MVGVAAIGVNRYLVRSHGDLIQSNLPAMELASRVGASAELVGSLAATFVQADTKDGLERISGALKAAVERIETGARELRNMSPAVQTTQQEGQAGQIIARMTDNAHEELRLAQQIAEESRDIARVGGRLDALIEAETDLARLRITAGIANIYSEPDISPRPALDTLADQYFFAFERLTELARITEAGRLQLQQVPRLFAPEELENLQTLLAERLVLAGRRISYMPSLTARTEAEELLQRFRQALAPEGMIKLQEKRAALHAAIAVDSEKLTDVISVMSVQAREARDIVQAQGLEKIATAQRRASLMTMGLLAIVAAAVIAGAILWQYARRQLVARLGNLSRRIVAVAEGTYGKPLSITGHDEIGRMEKALNILRRRAIDATRLQTHLEDAVLARTGDVVAEMKAVDAARAEAEAADRSKTEFLARMSHEIRTPLNGIIGMLSLLESEAVDDDHRERVKTAHKSARDLVDITNDILDYASSEDRANRGNPVHFPLRELVGQLGHQLQSLAADKKLEVVIDLAEDAPLVLFGDVVKLRQIVGNLISNAVKYTKRGTVTLSVDHAMSPETGQPVVSFAVSDTGVGMTRETIDHAFDAYARTEEARRSGIEGLGLGLAISRKLTEALGGALSVESELGIGSRFTLTAPLETGDLASIADDDAQMPTGNLGRDVLVIDDHAVNLIVARGYLERLGCTVSLAATGTTGVEAAKTASFDLILIDLDLPDMRGEEVAARINAMPGAPLLVALTAHLIDDTKENRDRLGVAHILSKPISPRALTEVLSASAPEDASQSGDAVLDSIRGDVSDLGPETTGLILREFLADLPAAMKSIRSGPVEQQRKAAHRLKGAASNFQLHQFCSDLAKVETAEQGADDELLKQVDSSADEAAVILRAAAGQAGLQTDAGSTK</sequence>
<keyword evidence="7 16" id="KW-0812">Transmembrane</keyword>
<evidence type="ECO:0000256" key="15">
    <source>
        <dbReference type="PROSITE-ProRule" id="PRU00169"/>
    </source>
</evidence>
<feature type="modified residue" description="Phosphohistidine" evidence="14">
    <location>
        <position position="840"/>
    </location>
</feature>
<proteinExistence type="predicted"/>
<dbReference type="InterPro" id="IPR038188">
    <property type="entry name" value="TorS_sensor_sf"/>
</dbReference>
<evidence type="ECO:0000256" key="3">
    <source>
        <dbReference type="ARBA" id="ARBA00012438"/>
    </source>
</evidence>
<evidence type="ECO:0000259" key="17">
    <source>
        <dbReference type="PROSITE" id="PS50109"/>
    </source>
</evidence>
<keyword evidence="11 16" id="KW-1133">Transmembrane helix</keyword>
<keyword evidence="13 16" id="KW-0472">Membrane</keyword>
<evidence type="ECO:0000256" key="12">
    <source>
        <dbReference type="ARBA" id="ARBA00023012"/>
    </source>
</evidence>
<evidence type="ECO:0000259" key="18">
    <source>
        <dbReference type="PROSITE" id="PS50110"/>
    </source>
</evidence>
<evidence type="ECO:0000256" key="2">
    <source>
        <dbReference type="ARBA" id="ARBA00004651"/>
    </source>
</evidence>
<dbReference type="CDD" id="cd17546">
    <property type="entry name" value="REC_hyHK_CKI1_RcsC-like"/>
    <property type="match status" value="1"/>
</dbReference>
<dbReference type="GO" id="GO:0005886">
    <property type="term" value="C:plasma membrane"/>
    <property type="evidence" value="ECO:0007669"/>
    <property type="project" value="UniProtKB-SubCell"/>
</dbReference>
<gene>
    <name evidence="21" type="ORF">BDE40_1263</name>
</gene>
<evidence type="ECO:0000256" key="5">
    <source>
        <dbReference type="ARBA" id="ARBA00022553"/>
    </source>
</evidence>
<dbReference type="GO" id="GO:0000155">
    <property type="term" value="F:phosphorelay sensor kinase activity"/>
    <property type="evidence" value="ECO:0007669"/>
    <property type="project" value="InterPro"/>
</dbReference>
<dbReference type="PANTHER" id="PTHR45339">
    <property type="entry name" value="HYBRID SIGNAL TRANSDUCTION HISTIDINE KINASE J"/>
    <property type="match status" value="1"/>
</dbReference>
<dbReference type="Gene3D" id="1.20.58.920">
    <property type="match status" value="1"/>
</dbReference>
<dbReference type="PANTHER" id="PTHR45339:SF1">
    <property type="entry name" value="HYBRID SIGNAL TRANSDUCTION HISTIDINE KINASE J"/>
    <property type="match status" value="1"/>
</dbReference>
<dbReference type="SMART" id="SM00388">
    <property type="entry name" value="HisKA"/>
    <property type="match status" value="1"/>
</dbReference>
<evidence type="ECO:0000256" key="4">
    <source>
        <dbReference type="ARBA" id="ARBA00022475"/>
    </source>
</evidence>
<evidence type="ECO:0000313" key="22">
    <source>
        <dbReference type="Proteomes" id="UP000294563"/>
    </source>
</evidence>
<dbReference type="PROSITE" id="PS50894">
    <property type="entry name" value="HPT"/>
    <property type="match status" value="1"/>
</dbReference>
<dbReference type="InterPro" id="IPR003661">
    <property type="entry name" value="HisK_dim/P_dom"/>
</dbReference>
<dbReference type="InterPro" id="IPR005467">
    <property type="entry name" value="His_kinase_dom"/>
</dbReference>
<reference evidence="21 22" key="1">
    <citation type="submission" date="2019-03" db="EMBL/GenBank/DDBJ databases">
        <title>Genomic Encyclopedia of Archaeal and Bacterial Type Strains, Phase II (KMG-II): from individual species to whole genera.</title>
        <authorList>
            <person name="Goeker M."/>
        </authorList>
    </citation>
    <scope>NUCLEOTIDE SEQUENCE [LARGE SCALE GENOMIC DNA]</scope>
    <source>
        <strain evidence="21 22">DSM 29467</strain>
    </source>
</reference>
<evidence type="ECO:0000256" key="13">
    <source>
        <dbReference type="ARBA" id="ARBA00023136"/>
    </source>
</evidence>
<dbReference type="Pfam" id="PF00672">
    <property type="entry name" value="HAMP"/>
    <property type="match status" value="1"/>
</dbReference>
<evidence type="ECO:0000256" key="1">
    <source>
        <dbReference type="ARBA" id="ARBA00000085"/>
    </source>
</evidence>
<dbReference type="Gene3D" id="3.30.565.10">
    <property type="entry name" value="Histidine kinase-like ATPase, C-terminal domain"/>
    <property type="match status" value="1"/>
</dbReference>
<dbReference type="PROSITE" id="PS50110">
    <property type="entry name" value="RESPONSE_REGULATORY"/>
    <property type="match status" value="1"/>
</dbReference>
<dbReference type="SUPFAM" id="SSF47226">
    <property type="entry name" value="Histidine-containing phosphotransfer domain, HPT domain"/>
    <property type="match status" value="1"/>
</dbReference>
<dbReference type="InterPro" id="IPR036890">
    <property type="entry name" value="HATPase_C_sf"/>
</dbReference>
<comment type="catalytic activity">
    <reaction evidence="1">
        <text>ATP + protein L-histidine = ADP + protein N-phospho-L-histidine.</text>
        <dbReference type="EC" id="2.7.13.3"/>
    </reaction>
</comment>
<dbReference type="Proteomes" id="UP000294563">
    <property type="component" value="Unassembled WGS sequence"/>
</dbReference>
<comment type="caution">
    <text evidence="21">The sequence shown here is derived from an EMBL/GenBank/DDBJ whole genome shotgun (WGS) entry which is preliminary data.</text>
</comment>
<feature type="domain" description="HAMP" evidence="19">
    <location>
        <begin position="330"/>
        <end position="382"/>
    </location>
</feature>
<dbReference type="Gene3D" id="3.40.50.2300">
    <property type="match status" value="1"/>
</dbReference>
<evidence type="ECO:0000256" key="9">
    <source>
        <dbReference type="ARBA" id="ARBA00022777"/>
    </source>
</evidence>
<keyword evidence="5 15" id="KW-0597">Phosphoprotein</keyword>
<organism evidence="21 22">
    <name type="scientific">Litoreibacter halocynthiae</name>
    <dbReference type="NCBI Taxonomy" id="1242689"/>
    <lineage>
        <taxon>Bacteria</taxon>
        <taxon>Pseudomonadati</taxon>
        <taxon>Pseudomonadota</taxon>
        <taxon>Alphaproteobacteria</taxon>
        <taxon>Rhodobacterales</taxon>
        <taxon>Roseobacteraceae</taxon>
        <taxon>Litoreibacter</taxon>
    </lineage>
</organism>
<keyword evidence="9 21" id="KW-0418">Kinase</keyword>
<dbReference type="InterPro" id="IPR003660">
    <property type="entry name" value="HAMP_dom"/>
</dbReference>
<dbReference type="EMBL" id="SOBH01000001">
    <property type="protein sequence ID" value="TDT77962.1"/>
    <property type="molecule type" value="Genomic_DNA"/>
</dbReference>
<dbReference type="InterPro" id="IPR008207">
    <property type="entry name" value="Sig_transdc_His_kin_Hpt_dom"/>
</dbReference>
<dbReference type="InterPro" id="IPR036641">
    <property type="entry name" value="HPT_dom_sf"/>
</dbReference>
<comment type="subcellular location">
    <subcellularLocation>
        <location evidence="2">Cell membrane</location>
        <topology evidence="2">Multi-pass membrane protein</topology>
    </subcellularLocation>
</comment>
<keyword evidence="8" id="KW-0547">Nucleotide-binding</keyword>